<dbReference type="PROSITE" id="PS51352">
    <property type="entry name" value="THIOREDOXIN_2"/>
    <property type="match status" value="1"/>
</dbReference>
<dbReference type="GO" id="GO:0017004">
    <property type="term" value="P:cytochrome complex assembly"/>
    <property type="evidence" value="ECO:0007669"/>
    <property type="project" value="UniProtKB-KW"/>
</dbReference>
<evidence type="ECO:0000256" key="2">
    <source>
        <dbReference type="ARBA" id="ARBA00022748"/>
    </source>
</evidence>
<evidence type="ECO:0000256" key="4">
    <source>
        <dbReference type="ARBA" id="ARBA00023284"/>
    </source>
</evidence>
<dbReference type="Proteomes" id="UP000263900">
    <property type="component" value="Chromosome"/>
</dbReference>
<keyword evidence="3" id="KW-1015">Disulfide bond</keyword>
<dbReference type="SUPFAM" id="SSF52833">
    <property type="entry name" value="Thioredoxin-like"/>
    <property type="match status" value="1"/>
</dbReference>
<dbReference type="GO" id="GO:0016491">
    <property type="term" value="F:oxidoreductase activity"/>
    <property type="evidence" value="ECO:0007669"/>
    <property type="project" value="InterPro"/>
</dbReference>
<evidence type="ECO:0000256" key="3">
    <source>
        <dbReference type="ARBA" id="ARBA00023157"/>
    </source>
</evidence>
<dbReference type="InterPro" id="IPR050553">
    <property type="entry name" value="Thioredoxin_ResA/DsbE_sf"/>
</dbReference>
<dbReference type="Gene3D" id="3.40.30.10">
    <property type="entry name" value="Glutaredoxin"/>
    <property type="match status" value="1"/>
</dbReference>
<reference evidence="7 8" key="1">
    <citation type="submission" date="2018-09" db="EMBL/GenBank/DDBJ databases">
        <title>Genome sequencing of strain 6GH32-13.</title>
        <authorList>
            <person name="Weon H.-Y."/>
            <person name="Heo J."/>
            <person name="Kwon S.-W."/>
        </authorList>
    </citation>
    <scope>NUCLEOTIDE SEQUENCE [LARGE SCALE GENOMIC DNA]</scope>
    <source>
        <strain evidence="7 8">5GH32-13</strain>
    </source>
</reference>
<gene>
    <name evidence="7" type="ORF">D3H65_05920</name>
</gene>
<dbReference type="AlphaFoldDB" id="A0A3B7MJR4"/>
<dbReference type="EMBL" id="CP032157">
    <property type="protein sequence ID" value="AXY73543.1"/>
    <property type="molecule type" value="Genomic_DNA"/>
</dbReference>
<dbReference type="Pfam" id="PF08534">
    <property type="entry name" value="Redoxin"/>
    <property type="match status" value="1"/>
</dbReference>
<feature type="domain" description="Thioredoxin" evidence="6">
    <location>
        <begin position="335"/>
        <end position="492"/>
    </location>
</feature>
<name>A0A3B7MJR4_9BACT</name>
<accession>A0A3B7MJR4</accession>
<dbReference type="GO" id="GO:0030313">
    <property type="term" value="C:cell envelope"/>
    <property type="evidence" value="ECO:0007669"/>
    <property type="project" value="UniProtKB-SubCell"/>
</dbReference>
<dbReference type="PANTHER" id="PTHR42852">
    <property type="entry name" value="THIOL:DISULFIDE INTERCHANGE PROTEIN DSBE"/>
    <property type="match status" value="1"/>
</dbReference>
<evidence type="ECO:0000259" key="6">
    <source>
        <dbReference type="PROSITE" id="PS51352"/>
    </source>
</evidence>
<keyword evidence="5" id="KW-0732">Signal</keyword>
<proteinExistence type="predicted"/>
<feature type="signal peptide" evidence="5">
    <location>
        <begin position="1"/>
        <end position="22"/>
    </location>
</feature>
<dbReference type="OrthoDB" id="743079at2"/>
<dbReference type="RefSeq" id="WP_119049381.1">
    <property type="nucleotide sequence ID" value="NZ_CP032157.1"/>
</dbReference>
<dbReference type="InterPro" id="IPR013766">
    <property type="entry name" value="Thioredoxin_domain"/>
</dbReference>
<feature type="chain" id="PRO_5017744386" description="Thioredoxin domain-containing protein" evidence="5">
    <location>
        <begin position="23"/>
        <end position="492"/>
    </location>
</feature>
<dbReference type="CDD" id="cd02966">
    <property type="entry name" value="TlpA_like_family"/>
    <property type="match status" value="1"/>
</dbReference>
<sequence length="492" mass="57354">MRFVLSLALCTFLLFSLQAQQAAITFKVMGGKEKTVRFMRPLQGNYFINELTADTLDGTGTLVIPNKEKVAGAYGFVYKKMYRLFVKPGKSYTVTIDEKNQANPLSIEGPEQEGQLALANLSFEFYQSAASRYHKQDTVFAHNKQRIQHELDSCLAPFRQLHAQHKIDDAFYSYAEILIRNYYAAVLSTTLMWPIRELEFNKDSARYDAQKINRIHGYWQELAAISNIFDARSMATDTYADYSRTYNGWYFRFFLPQMQGVFKQPANEEEYQKAVYNVLVDHYKQEPLREYLLASNIHELLLEKRYQSVIPGFYQSFIKTYPRSRYTPLLTPGIAAVKDFLTKQEAEFAKNQLFVENYASIETVDQLTALSKGKTVFIDFWATWCGPCKEEFKYNKDLKEFLNSKGIELMYVSIDKEAADKQWKTMIKYYNLQGTHLRASEKLYRNIFNAFNHNDVFAIPRYILLKDGKIMEPDALPPSKKSELYKQLEQYL</sequence>
<keyword evidence="4" id="KW-0676">Redox-active center</keyword>
<comment type="subcellular location">
    <subcellularLocation>
        <location evidence="1">Cell envelope</location>
    </subcellularLocation>
</comment>
<evidence type="ECO:0000256" key="1">
    <source>
        <dbReference type="ARBA" id="ARBA00004196"/>
    </source>
</evidence>
<dbReference type="KEGG" id="pseg:D3H65_05920"/>
<dbReference type="PANTHER" id="PTHR42852:SF6">
    <property type="entry name" value="THIOL:DISULFIDE INTERCHANGE PROTEIN DSBE"/>
    <property type="match status" value="1"/>
</dbReference>
<dbReference type="InterPro" id="IPR036249">
    <property type="entry name" value="Thioredoxin-like_sf"/>
</dbReference>
<evidence type="ECO:0000256" key="5">
    <source>
        <dbReference type="SAM" id="SignalP"/>
    </source>
</evidence>
<evidence type="ECO:0000313" key="8">
    <source>
        <dbReference type="Proteomes" id="UP000263900"/>
    </source>
</evidence>
<evidence type="ECO:0000313" key="7">
    <source>
        <dbReference type="EMBL" id="AXY73543.1"/>
    </source>
</evidence>
<dbReference type="InterPro" id="IPR013740">
    <property type="entry name" value="Redoxin"/>
</dbReference>
<keyword evidence="2" id="KW-0201">Cytochrome c-type biogenesis</keyword>
<organism evidence="7 8">
    <name type="scientific">Paraflavitalea soli</name>
    <dbReference type="NCBI Taxonomy" id="2315862"/>
    <lineage>
        <taxon>Bacteria</taxon>
        <taxon>Pseudomonadati</taxon>
        <taxon>Bacteroidota</taxon>
        <taxon>Chitinophagia</taxon>
        <taxon>Chitinophagales</taxon>
        <taxon>Chitinophagaceae</taxon>
        <taxon>Paraflavitalea</taxon>
    </lineage>
</organism>
<protein>
    <recommendedName>
        <fullName evidence="6">Thioredoxin domain-containing protein</fullName>
    </recommendedName>
</protein>
<keyword evidence="8" id="KW-1185">Reference proteome</keyword>